<evidence type="ECO:0000259" key="1">
    <source>
        <dbReference type="PROSITE" id="PS50126"/>
    </source>
</evidence>
<feature type="domain" description="S1 motif" evidence="1">
    <location>
        <begin position="24"/>
        <end position="93"/>
    </location>
</feature>
<dbReference type="Gene3D" id="2.40.50.140">
    <property type="entry name" value="Nucleic acid-binding proteins"/>
    <property type="match status" value="1"/>
</dbReference>
<dbReference type="SUPFAM" id="SSF50249">
    <property type="entry name" value="Nucleic acid-binding proteins"/>
    <property type="match status" value="2"/>
</dbReference>
<dbReference type="SMART" id="SM00316">
    <property type="entry name" value="S1"/>
    <property type="match status" value="2"/>
</dbReference>
<protein>
    <submittedName>
        <fullName evidence="3">Protein RRP5 homolog</fullName>
    </submittedName>
</protein>
<sequence length="255" mass="27912">MKTSLIQAVKDNQCVTNFSDLYVDLVLNGFIKQIMPYGVFVGFPNNITGLAPKLYMGDIFVDDAGVPYKNGQSVKAKVLEINTEKKRFIVSLRPSHCYKHTDGGVTLLEEYLQERKKACKLLKEIADKKNICQLSIGDVVKATVNDVQGKGVLLSLENGLTAVASTQSTHGVSCEEGMKVEVCVLYLDYANNVAAVTMKPCIVQFAMKKTKQKKVAEIQNGEAVVELVKSDIVVVSLSDGRLALLPGKKVSTLYM</sequence>
<keyword evidence="2" id="KW-1185">Reference proteome</keyword>
<feature type="domain" description="S1 motif" evidence="1">
    <location>
        <begin position="137"/>
        <end position="199"/>
    </location>
</feature>
<dbReference type="RefSeq" id="XP_006816311.1">
    <property type="nucleotide sequence ID" value="XM_006816248.1"/>
</dbReference>
<evidence type="ECO:0000313" key="3">
    <source>
        <dbReference type="RefSeq" id="XP_006816311.1"/>
    </source>
</evidence>
<dbReference type="InterPro" id="IPR045209">
    <property type="entry name" value="Rrp5"/>
</dbReference>
<dbReference type="PANTHER" id="PTHR23270">
    <property type="entry name" value="PROGRAMMED CELL DEATH PROTEIN 11 PRE-RRNA PROCESSING PROTEIN RRP5"/>
    <property type="match status" value="1"/>
</dbReference>
<name>A0ABM0M8H0_SACKO</name>
<accession>A0ABM0M8H0</accession>
<dbReference type="InterPro" id="IPR012340">
    <property type="entry name" value="NA-bd_OB-fold"/>
</dbReference>
<dbReference type="InterPro" id="IPR003029">
    <property type="entry name" value="S1_domain"/>
</dbReference>
<dbReference type="PROSITE" id="PS50126">
    <property type="entry name" value="S1"/>
    <property type="match status" value="2"/>
</dbReference>
<reference evidence="3" key="1">
    <citation type="submission" date="2025-08" db="UniProtKB">
        <authorList>
            <consortium name="RefSeq"/>
        </authorList>
    </citation>
    <scope>IDENTIFICATION</scope>
    <source>
        <tissue evidence="3">Testes</tissue>
    </source>
</reference>
<dbReference type="Pfam" id="PF00575">
    <property type="entry name" value="S1"/>
    <property type="match status" value="1"/>
</dbReference>
<gene>
    <name evidence="3" type="primary">LOC102809518</name>
</gene>
<dbReference type="GeneID" id="102809518"/>
<proteinExistence type="predicted"/>
<evidence type="ECO:0000313" key="2">
    <source>
        <dbReference type="Proteomes" id="UP000694865"/>
    </source>
</evidence>
<dbReference type="PANTHER" id="PTHR23270:SF10">
    <property type="entry name" value="PROTEIN RRP5 HOMOLOG"/>
    <property type="match status" value="1"/>
</dbReference>
<organism evidence="2 3">
    <name type="scientific">Saccoglossus kowalevskii</name>
    <name type="common">Acorn worm</name>
    <dbReference type="NCBI Taxonomy" id="10224"/>
    <lineage>
        <taxon>Eukaryota</taxon>
        <taxon>Metazoa</taxon>
        <taxon>Hemichordata</taxon>
        <taxon>Enteropneusta</taxon>
        <taxon>Harrimaniidae</taxon>
        <taxon>Saccoglossus</taxon>
    </lineage>
</organism>
<dbReference type="Proteomes" id="UP000694865">
    <property type="component" value="Unplaced"/>
</dbReference>